<keyword evidence="1" id="KW-0472">Membrane</keyword>
<evidence type="ECO:0000256" key="1">
    <source>
        <dbReference type="SAM" id="Phobius"/>
    </source>
</evidence>
<feature type="transmembrane region" description="Helical" evidence="1">
    <location>
        <begin position="123"/>
        <end position="140"/>
    </location>
</feature>
<evidence type="ECO:0000313" key="2">
    <source>
        <dbReference type="EMBL" id="VYU37954.1"/>
    </source>
</evidence>
<protein>
    <recommendedName>
        <fullName evidence="3">DUF2812 domain-containing protein</fullName>
    </recommendedName>
</protein>
<reference evidence="2" key="1">
    <citation type="submission" date="2019-11" db="EMBL/GenBank/DDBJ databases">
        <authorList>
            <person name="Feng L."/>
        </authorList>
    </citation>
    <scope>NUCLEOTIDE SEQUENCE</scope>
    <source>
        <strain evidence="2">CsymbiosumLFYP84</strain>
    </source>
</reference>
<gene>
    <name evidence="2" type="ORF">CSLFYP84_02026</name>
</gene>
<dbReference type="EMBL" id="CACRUA010000025">
    <property type="protein sequence ID" value="VYU37954.1"/>
    <property type="molecule type" value="Genomic_DNA"/>
</dbReference>
<feature type="transmembrane region" description="Helical" evidence="1">
    <location>
        <begin position="160"/>
        <end position="178"/>
    </location>
</feature>
<organism evidence="2">
    <name type="scientific">Clostridium symbiosum</name>
    <name type="common">Bacteroides symbiosus</name>
    <dbReference type="NCBI Taxonomy" id="1512"/>
    <lineage>
        <taxon>Bacteria</taxon>
        <taxon>Bacillati</taxon>
        <taxon>Bacillota</taxon>
        <taxon>Clostridia</taxon>
        <taxon>Lachnospirales</taxon>
        <taxon>Lachnospiraceae</taxon>
        <taxon>Otoolea</taxon>
    </lineage>
</organism>
<feature type="transmembrane region" description="Helical" evidence="1">
    <location>
        <begin position="211"/>
        <end position="229"/>
    </location>
</feature>
<dbReference type="InterPro" id="IPR021359">
    <property type="entry name" value="DUF2812"/>
</dbReference>
<accession>A0A6N3EDD7</accession>
<sequence>MNNERYKYPPIDALDIKEIEVWLEEMAGRGLFLKEAGPYAWLFAEEEPKTVRYRIEPAAGKKGKLDADRQADYEAMGWHYVAKYNTYYHIFMADHPETEELHTDRIVESFSLKMLEKKIRKDLVFLAVLWAFIAVDSFFSSTHFLRYPVLSFIELRPAVILYRLFMAAWFFKTLFLVLKVHKLRKMLAEGIPVKVKKVSGKRIRKKRIGHTLERIGIGFLIAGLVLSFFPERMGEPLEQAMKAGRFLTLELLEERGGEEGAGWAAKETEEEGESGGTVWQRFNILTAGNYELYERDADKKTDAPASSLHVQYFRMRFPCLTGALFSEVQRKYISGTLTAGDPLTAENALGAFTIVYGIGEDGTQAAAARQEDDVILIEYSGPEMLKEKTELIGELLVSERRRRY</sequence>
<dbReference type="RefSeq" id="WP_009298033.1">
    <property type="nucleotide sequence ID" value="NZ_CACRUA010000025.1"/>
</dbReference>
<dbReference type="Pfam" id="PF11193">
    <property type="entry name" value="DUF2812"/>
    <property type="match status" value="1"/>
</dbReference>
<dbReference type="AlphaFoldDB" id="A0A6N3EDD7"/>
<name>A0A6N3EDD7_CLOSY</name>
<keyword evidence="1" id="KW-1133">Transmembrane helix</keyword>
<proteinExistence type="predicted"/>
<keyword evidence="1" id="KW-0812">Transmembrane</keyword>
<evidence type="ECO:0008006" key="3">
    <source>
        <dbReference type="Google" id="ProtNLM"/>
    </source>
</evidence>